<dbReference type="AlphaFoldDB" id="A0A3M5RTH7"/>
<organism evidence="1 2">
    <name type="scientific">Pseudomonas syringae pv. coriandricola</name>
    <dbReference type="NCBI Taxonomy" id="264453"/>
    <lineage>
        <taxon>Bacteria</taxon>
        <taxon>Pseudomonadati</taxon>
        <taxon>Pseudomonadota</taxon>
        <taxon>Gammaproteobacteria</taxon>
        <taxon>Pseudomonadales</taxon>
        <taxon>Pseudomonadaceae</taxon>
        <taxon>Pseudomonas</taxon>
    </lineage>
</organism>
<comment type="caution">
    <text evidence="1">The sequence shown here is derived from an EMBL/GenBank/DDBJ whole genome shotgun (WGS) entry which is preliminary data.</text>
</comment>
<dbReference type="EMBL" id="RBTT01000043">
    <property type="protein sequence ID" value="RMU11887.1"/>
    <property type="molecule type" value="Genomic_DNA"/>
</dbReference>
<proteinExistence type="predicted"/>
<protein>
    <submittedName>
        <fullName evidence="1">Uncharacterized protein</fullName>
    </submittedName>
</protein>
<evidence type="ECO:0000313" key="2">
    <source>
        <dbReference type="Proteomes" id="UP000274212"/>
    </source>
</evidence>
<dbReference type="Proteomes" id="UP000274212">
    <property type="component" value="Unassembled WGS sequence"/>
</dbReference>
<gene>
    <name evidence="1" type="ORF">ALP36_200045</name>
</gene>
<reference evidence="1 2" key="1">
    <citation type="submission" date="2018-08" db="EMBL/GenBank/DDBJ databases">
        <title>Recombination of ecologically and evolutionarily significant loci maintains genetic cohesion in the Pseudomonas syringae species complex.</title>
        <authorList>
            <person name="Dillon M."/>
            <person name="Thakur S."/>
            <person name="Almeida R.N.D."/>
            <person name="Weir B.S."/>
            <person name="Guttman D.S."/>
        </authorList>
    </citation>
    <scope>NUCLEOTIDE SEQUENCE [LARGE SCALE GENOMIC DNA]</scope>
    <source>
        <strain evidence="1 2">ICMP 9829</strain>
    </source>
</reference>
<evidence type="ECO:0000313" key="1">
    <source>
        <dbReference type="EMBL" id="RMU11887.1"/>
    </source>
</evidence>
<accession>A0A3M5RTH7</accession>
<name>A0A3M5RTH7_9PSED</name>
<sequence>MRTLRLPLRKRLVALGLATLWNAQGDRHQLDERNALRLGHGVELGGQRLANLLGGFSFSIQRFDGHRNAHPIRLVPHVPCGVINVPRQVGGWTNALATTLNVQLCTTSRKALVHGLVSEMNVQTVLGHRLNHQLFEFGGAGDGQCAAEPLPGQLEGHGHPGFGNTRAAHGDSFARVHKQGLVGLLVQVMHVLAELGLACVKVLGAEVTRALTGGGWINLFGKAIHDPLHTFTHAFRAWAPRAADAEAWVFFFIV</sequence>